<comment type="caution">
    <text evidence="1">The sequence shown here is derived from an EMBL/GenBank/DDBJ whole genome shotgun (WGS) entry which is preliminary data.</text>
</comment>
<evidence type="ECO:0000313" key="2">
    <source>
        <dbReference type="Proteomes" id="UP000247459"/>
    </source>
</evidence>
<dbReference type="EMBL" id="PRLG01000020">
    <property type="protein sequence ID" value="PYY28339.1"/>
    <property type="molecule type" value="Genomic_DNA"/>
</dbReference>
<gene>
    <name evidence="1" type="ORF">PIL02S_03490</name>
</gene>
<dbReference type="OrthoDB" id="2639024at2"/>
<evidence type="ECO:0000313" key="1">
    <source>
        <dbReference type="EMBL" id="PYY28339.1"/>
    </source>
</evidence>
<name>A0A2W0CCB6_9BACL</name>
<organism evidence="1 2">
    <name type="scientific">Paenibacillus illinoisensis</name>
    <dbReference type="NCBI Taxonomy" id="59845"/>
    <lineage>
        <taxon>Bacteria</taxon>
        <taxon>Bacillati</taxon>
        <taxon>Bacillota</taxon>
        <taxon>Bacilli</taxon>
        <taxon>Bacillales</taxon>
        <taxon>Paenibacillaceae</taxon>
        <taxon>Paenibacillus</taxon>
    </lineage>
</organism>
<dbReference type="RefSeq" id="WP_110820979.1">
    <property type="nucleotide sequence ID" value="NZ_PRLG01000020.1"/>
</dbReference>
<reference evidence="1 2" key="1">
    <citation type="submission" date="2018-01" db="EMBL/GenBank/DDBJ databases">
        <title>Genome sequence of the PGP bacterium Paenibacillus illinoisensis E3.</title>
        <authorList>
            <person name="Rolli E."/>
            <person name="Marasco R."/>
            <person name="Bessem C."/>
            <person name="Michoud G."/>
            <person name="Gaiarsa S."/>
            <person name="Borin S."/>
            <person name="Daffonchio D."/>
        </authorList>
    </citation>
    <scope>NUCLEOTIDE SEQUENCE [LARGE SCALE GENOMIC DNA]</scope>
    <source>
        <strain evidence="1 2">E3</strain>
    </source>
</reference>
<proteinExistence type="predicted"/>
<protein>
    <submittedName>
        <fullName evidence="1">Uncharacterized protein</fullName>
    </submittedName>
</protein>
<sequence length="82" mass="9937">MKNKHKGNHSIITREDQYYDGYELGCYDERYVRTEMKAGTKDCIEYIEDHIDDEVIWLKNHAQKEYYREPFNPKSEEISIQS</sequence>
<dbReference type="Proteomes" id="UP000247459">
    <property type="component" value="Unassembled WGS sequence"/>
</dbReference>
<accession>A0A2W0CCB6</accession>
<dbReference type="AlphaFoldDB" id="A0A2W0CCB6"/>